<dbReference type="Gene3D" id="3.80.10.10">
    <property type="entry name" value="Ribonuclease Inhibitor"/>
    <property type="match status" value="1"/>
</dbReference>
<dbReference type="FunFam" id="3.80.10.10:FF:000474">
    <property type="entry name" value="Si:ch211-214c20.1"/>
    <property type="match status" value="1"/>
</dbReference>
<dbReference type="InterPro" id="IPR010998">
    <property type="entry name" value="Integrase_recombinase_N"/>
</dbReference>
<dbReference type="Proteomes" id="UP001529510">
    <property type="component" value="Unassembled WGS sequence"/>
</dbReference>
<reference evidence="3 4" key="1">
    <citation type="submission" date="2024-05" db="EMBL/GenBank/DDBJ databases">
        <title>Genome sequencing and assembly of Indian major carp, Cirrhinus mrigala (Hamilton, 1822).</title>
        <authorList>
            <person name="Mohindra V."/>
            <person name="Chowdhury L.M."/>
            <person name="Lal K."/>
            <person name="Jena J.K."/>
        </authorList>
    </citation>
    <scope>NUCLEOTIDE SEQUENCE [LARGE SCALE GENOMIC DNA]</scope>
    <source>
        <strain evidence="3">CM1030</strain>
        <tissue evidence="3">Blood</tissue>
    </source>
</reference>
<keyword evidence="1" id="KW-0238">DNA-binding</keyword>
<accession>A0ABD0MKI6</accession>
<dbReference type="InterPro" id="IPR012337">
    <property type="entry name" value="RNaseH-like_sf"/>
</dbReference>
<dbReference type="SUPFAM" id="SSF53098">
    <property type="entry name" value="Ribonuclease H-like"/>
    <property type="match status" value="1"/>
</dbReference>
<dbReference type="SUPFAM" id="SSF52047">
    <property type="entry name" value="RNI-like"/>
    <property type="match status" value="1"/>
</dbReference>
<dbReference type="EMBL" id="JAMKFB020000399">
    <property type="protein sequence ID" value="KAL0149572.1"/>
    <property type="molecule type" value="Genomic_DNA"/>
</dbReference>
<feature type="region of interest" description="Disordered" evidence="2">
    <location>
        <begin position="423"/>
        <end position="457"/>
    </location>
</feature>
<sequence>MSSKASKKQKHIDKNKPCYKPCVPPCSRFIHTVCAWFPWERITQSLEGADCPHCERLPLRALHSRKAFFKEGAFTSVPRGSGPASAKAERKLHSWGLQLDLLAGDGSGARSQGSEARSAVTSPQGTAPQSPQYEELLEVVTCAVAKLNIDWHAEKQAKPQRSKLDECFLRNRPPPSRRSLPFFLDLHTENRRLRAVSRSGIVSKGSGLTLQAAAYKISAGGRELSLRATKETARAIGRSMAAMVAVERHLWLTLSDMKEKDRVLLLDAPLTPSGLFSNAVNSVVDRYQGRASGEEVLDKAEGSPCWGGAGHTAFHGVRLSSVPSGDHHAHPAGVPGRSGLRRAHSSVSSARQRSGAGELATPAGHRARSSHKSRSQSQETGFLNRLFGNVEATAKCICMGPAYCRVSLSHPIRRSAATFQRSLSHFGEPRAGSGNETGSRNSVEEGGHRGGPSSRQGVRVLQPVLHCSEEGWWPASHFRSEASESFSYEIKIQDADGHSSGVTNQVRELVCDNRAKRRLLPRLHPSSTQEVPEVCFQGRSIPISGSFVRPSTLPPHFHEVCGCCSGSAATPGHPHTQLHRRLVDSGSIGAHGGSTSRCCSRSYERAGVETERQEECAVSITENHLSRRGVGFDHDAGTFVTCSDRVDPHCSHESERRPVTYCKAVPTTAGSDGSCIQHDTFWPAVHETPTVVAQDQGVLPEGKPASHDQAMDVSLTGWGAVMSGHPAHGRGHHLTWYINCLEMLAVFRALKHFLPDLIGRHVLVRTDNTAVVYYINHQGGLRSRPLYKLAHQILVWSQDKLLSLRAVHVPGHLNMGADILSRQGPRPGEWMLHPEVVKQIWRVFGQAQVDLFATQENAQCPHWFSLTHPSPLGLDAMVQTWPRLRQYVFPPIALLLGVLERVRRDGVHLLLVAPYWPAQAWFSDLISLLDGSPWEIPIRRDLLSQAGGTILHPPPGVVEVMGVAPEGAHFVASGLSTEVVETILQSRAPSTRKLYALKWNLFTSWCGYRQQDPVNCPVGTVLEFLQDRFSTGLAHSTLRVYAAAILAYHAPLGGMSVGKDPLVVRFLRGALRLRPPVRPRVPTWDLAVVLEALCRPPFEPIEESSDHHLSIKIVLLLALTSLKRVGDLQALSVAPSHLEFASGMAKAFLYPRLGYVPKVPSLAPRPVVLQAFCPPPFGIRTSRSLSVCVQFEHWTHTSTELPCGENLTNCLSVMAPLRGASLLPSIPLATGLRMLSLKLMSSRTFPLLWGLRPILPEASLPLKLSCLVFLCRTSVMLRDGPRPLLSLVLIWNSRGRSARDDDRQVLCICFPGDADRQSGRWLCGCNLTAQSCESLSSALQSSNSNILRELDLSNNDLQDSGVKLLSDGLKWPNYQLEILRLSGCMVTQKGCHYVFSALSSNPSHLRELDLSYNHPGDSGVKLLTEKLLDSTCSLDKLKYVYQEDFRPGVLNPGPGDRLSCRVQL</sequence>
<name>A0ABD0MKI6_CIRMR</name>
<evidence type="ECO:0008006" key="5">
    <source>
        <dbReference type="Google" id="ProtNLM"/>
    </source>
</evidence>
<proteinExistence type="predicted"/>
<gene>
    <name evidence="3" type="ORF">M9458_055099</name>
</gene>
<feature type="compositionally biased region" description="Polar residues" evidence="2">
    <location>
        <begin position="109"/>
        <end position="131"/>
    </location>
</feature>
<evidence type="ECO:0000256" key="1">
    <source>
        <dbReference type="ARBA" id="ARBA00023125"/>
    </source>
</evidence>
<dbReference type="SMART" id="SM00368">
    <property type="entry name" value="LRR_RI"/>
    <property type="match status" value="3"/>
</dbReference>
<dbReference type="Gene3D" id="1.10.150.130">
    <property type="match status" value="1"/>
</dbReference>
<evidence type="ECO:0000313" key="3">
    <source>
        <dbReference type="EMBL" id="KAL0149572.1"/>
    </source>
</evidence>
<dbReference type="InterPro" id="IPR001611">
    <property type="entry name" value="Leu-rich_rpt"/>
</dbReference>
<dbReference type="InterPro" id="IPR032675">
    <property type="entry name" value="LRR_dom_sf"/>
</dbReference>
<evidence type="ECO:0000313" key="4">
    <source>
        <dbReference type="Proteomes" id="UP001529510"/>
    </source>
</evidence>
<dbReference type="Pfam" id="PF13516">
    <property type="entry name" value="LRR_6"/>
    <property type="match status" value="2"/>
</dbReference>
<keyword evidence="4" id="KW-1185">Reference proteome</keyword>
<protein>
    <recommendedName>
        <fullName evidence="5">RNase H type-1 domain-containing protein</fullName>
    </recommendedName>
</protein>
<dbReference type="PANTHER" id="PTHR33066">
    <property type="entry name" value="INTEGRASE_SAM-LIKE_N DOMAIN-CONTAINING PROTEIN"/>
    <property type="match status" value="1"/>
</dbReference>
<dbReference type="CDD" id="cd09275">
    <property type="entry name" value="RNase_HI_RT_DIRS1"/>
    <property type="match status" value="1"/>
</dbReference>
<dbReference type="PANTHER" id="PTHR33066:SF2">
    <property type="entry name" value="FILAGGRIN-2-LIKE"/>
    <property type="match status" value="1"/>
</dbReference>
<comment type="caution">
    <text evidence="3">The sequence shown here is derived from an EMBL/GenBank/DDBJ whole genome shotgun (WGS) entry which is preliminary data.</text>
</comment>
<feature type="compositionally biased region" description="Basic residues" evidence="2">
    <location>
        <begin position="365"/>
        <end position="374"/>
    </location>
</feature>
<feature type="region of interest" description="Disordered" evidence="2">
    <location>
        <begin position="106"/>
        <end position="131"/>
    </location>
</feature>
<dbReference type="GO" id="GO:0003677">
    <property type="term" value="F:DNA binding"/>
    <property type="evidence" value="ECO:0007669"/>
    <property type="project" value="UniProtKB-KW"/>
</dbReference>
<evidence type="ECO:0000256" key="2">
    <source>
        <dbReference type="SAM" id="MobiDB-lite"/>
    </source>
</evidence>
<organism evidence="3 4">
    <name type="scientific">Cirrhinus mrigala</name>
    <name type="common">Mrigala</name>
    <dbReference type="NCBI Taxonomy" id="683832"/>
    <lineage>
        <taxon>Eukaryota</taxon>
        <taxon>Metazoa</taxon>
        <taxon>Chordata</taxon>
        <taxon>Craniata</taxon>
        <taxon>Vertebrata</taxon>
        <taxon>Euteleostomi</taxon>
        <taxon>Actinopterygii</taxon>
        <taxon>Neopterygii</taxon>
        <taxon>Teleostei</taxon>
        <taxon>Ostariophysi</taxon>
        <taxon>Cypriniformes</taxon>
        <taxon>Cyprinidae</taxon>
        <taxon>Labeoninae</taxon>
        <taxon>Labeonini</taxon>
        <taxon>Cirrhinus</taxon>
    </lineage>
</organism>
<feature type="region of interest" description="Disordered" evidence="2">
    <location>
        <begin position="317"/>
        <end position="379"/>
    </location>
</feature>
<dbReference type="SUPFAM" id="SSF47823">
    <property type="entry name" value="lambda integrase-like, N-terminal domain"/>
    <property type="match status" value="1"/>
</dbReference>